<accession>A0ABR0K574</accession>
<dbReference type="PROSITE" id="PS50097">
    <property type="entry name" value="BTB"/>
    <property type="match status" value="1"/>
</dbReference>
<dbReference type="Pfam" id="PF00651">
    <property type="entry name" value="BTB"/>
    <property type="match status" value="1"/>
</dbReference>
<gene>
    <name evidence="2" type="ORF">LTR24_006776</name>
</gene>
<dbReference type="InterPro" id="IPR000210">
    <property type="entry name" value="BTB/POZ_dom"/>
</dbReference>
<name>A0ABR0K574_9EURO</name>
<dbReference type="PANTHER" id="PTHR47843">
    <property type="entry name" value="BTB DOMAIN-CONTAINING PROTEIN-RELATED"/>
    <property type="match status" value="1"/>
</dbReference>
<dbReference type="SMART" id="SM00225">
    <property type="entry name" value="BTB"/>
    <property type="match status" value="1"/>
</dbReference>
<organism evidence="2 3">
    <name type="scientific">Lithohypha guttulata</name>
    <dbReference type="NCBI Taxonomy" id="1690604"/>
    <lineage>
        <taxon>Eukaryota</taxon>
        <taxon>Fungi</taxon>
        <taxon>Dikarya</taxon>
        <taxon>Ascomycota</taxon>
        <taxon>Pezizomycotina</taxon>
        <taxon>Eurotiomycetes</taxon>
        <taxon>Chaetothyriomycetidae</taxon>
        <taxon>Chaetothyriales</taxon>
        <taxon>Trichomeriaceae</taxon>
        <taxon>Lithohypha</taxon>
    </lineage>
</organism>
<reference evidence="2 3" key="1">
    <citation type="submission" date="2023-08" db="EMBL/GenBank/DDBJ databases">
        <title>Black Yeasts Isolated from many extreme environments.</title>
        <authorList>
            <person name="Coleine C."/>
            <person name="Stajich J.E."/>
            <person name="Selbmann L."/>
        </authorList>
    </citation>
    <scope>NUCLEOTIDE SEQUENCE [LARGE SCALE GENOMIC DNA]</scope>
    <source>
        <strain evidence="2 3">CCFEE 5885</strain>
    </source>
</reference>
<feature type="domain" description="BTB" evidence="1">
    <location>
        <begin position="33"/>
        <end position="99"/>
    </location>
</feature>
<comment type="caution">
    <text evidence="2">The sequence shown here is derived from an EMBL/GenBank/DDBJ whole genome shotgun (WGS) entry which is preliminary data.</text>
</comment>
<dbReference type="InterPro" id="IPR011333">
    <property type="entry name" value="SKP1/BTB/POZ_sf"/>
</dbReference>
<keyword evidence="3" id="KW-1185">Reference proteome</keyword>
<dbReference type="CDD" id="cd18186">
    <property type="entry name" value="BTB_POZ_ZBTB_KLHL-like"/>
    <property type="match status" value="1"/>
</dbReference>
<dbReference type="Gene3D" id="3.30.710.10">
    <property type="entry name" value="Potassium Channel Kv1.1, Chain A"/>
    <property type="match status" value="1"/>
</dbReference>
<dbReference type="EMBL" id="JAVRRG010000092">
    <property type="protein sequence ID" value="KAK5087335.1"/>
    <property type="molecule type" value="Genomic_DNA"/>
</dbReference>
<dbReference type="Proteomes" id="UP001345013">
    <property type="component" value="Unassembled WGS sequence"/>
</dbReference>
<evidence type="ECO:0000259" key="1">
    <source>
        <dbReference type="PROSITE" id="PS50097"/>
    </source>
</evidence>
<protein>
    <recommendedName>
        <fullName evidence="1">BTB domain-containing protein</fullName>
    </recommendedName>
</protein>
<dbReference type="SUPFAM" id="SSF54695">
    <property type="entry name" value="POZ domain"/>
    <property type="match status" value="1"/>
</dbReference>
<evidence type="ECO:0000313" key="3">
    <source>
        <dbReference type="Proteomes" id="UP001345013"/>
    </source>
</evidence>
<sequence length="239" mass="26841">MTVNQTNVADSPPANTSIAASSRPSFLAKGEIVNVLVGQDKTRYKLHKVLLTAKSPYFATSLKDCWNGKTNDIDLTDEDTSAFDVFVDWLYEGSIGVPRSIGVGEDLFATHTILTLKVFRLAEKFMINEMKNSLLDAVKDCFAKRRHSANILALSDLHSHEGSDTQLYRMFLRDCVARYMKSPACFEGDKNGMGELMEDPKVAKDMLENIREYNKAPWGFMYEAEGCEYHDHTDGSKCD</sequence>
<proteinExistence type="predicted"/>
<dbReference type="PANTHER" id="PTHR47843:SF2">
    <property type="entry name" value="BTB DOMAIN-CONTAINING PROTEIN"/>
    <property type="match status" value="1"/>
</dbReference>
<evidence type="ECO:0000313" key="2">
    <source>
        <dbReference type="EMBL" id="KAK5087335.1"/>
    </source>
</evidence>